<dbReference type="SUPFAM" id="SSF51735">
    <property type="entry name" value="NAD(P)-binding Rossmann-fold domains"/>
    <property type="match status" value="1"/>
</dbReference>
<evidence type="ECO:0000313" key="3">
    <source>
        <dbReference type="EMBL" id="CBS91506.1"/>
    </source>
</evidence>
<organism evidence="3 4">
    <name type="scientific">Azospirillum lipoferum (strain 4B)</name>
    <dbReference type="NCBI Taxonomy" id="862719"/>
    <lineage>
        <taxon>Bacteria</taxon>
        <taxon>Pseudomonadati</taxon>
        <taxon>Pseudomonadota</taxon>
        <taxon>Alphaproteobacteria</taxon>
        <taxon>Rhodospirillales</taxon>
        <taxon>Azospirillaceae</taxon>
        <taxon>Azospirillum</taxon>
    </lineage>
</organism>
<proteinExistence type="inferred from homology"/>
<protein>
    <submittedName>
        <fullName evidence="3">Nucleoside-diphosphate sugar epimerase</fullName>
    </submittedName>
</protein>
<evidence type="ECO:0000259" key="2">
    <source>
        <dbReference type="Pfam" id="PF02719"/>
    </source>
</evidence>
<sequence>MPEFRPFDPSTLAEVATGRSDSLFAADIARNRLEIEDAVAGRRILVVGGAGSIGSQVVTELAARAPAALHVIDQSENNLVELVRTLRGRPAGLPVADFRTFPIDYGATPTRLFLSEQPPYDAVLNFAALKHVRSEKDPWSLLQMLDTNLVKQARFLSWLRRYGHDRRYFSVSTDKAANPVNLMGASKRVAEHIVFDGAPGQTLAHATSARFANVAFSDGSLLHGFFQRMLKRQPLAVPQETRRYFVSPEEAGHICLLAAFRAPHRTIIVPDLMPETHLRDLSDIAKAFLARFGLKAEFYEDERSACQIVDHDMAVGRYPVLITARDTSGEKPYEEFVGNDETIIDLGFDALRGVSYTSAPPKSVERLLVMLESVLHGGAAFDKAMALERISAVVPHFRHIETGRNLDQRL</sequence>
<dbReference type="InterPro" id="IPR036291">
    <property type="entry name" value="NAD(P)-bd_dom_sf"/>
</dbReference>
<feature type="domain" description="Polysaccharide biosynthesis protein CapD-like" evidence="2">
    <location>
        <begin position="44"/>
        <end position="310"/>
    </location>
</feature>
<keyword evidence="4" id="KW-1185">Reference proteome</keyword>
<accession>G7ZIN1</accession>
<reference evidence="4" key="1">
    <citation type="journal article" date="2011" name="PLoS Genet.">
        <title>Azospirillum genomes reveal transition of bacteria from aquatic to terrestrial environments.</title>
        <authorList>
            <person name="Wisniewski-Dye F."/>
            <person name="Borziak K."/>
            <person name="Khalsa-Moyers G."/>
            <person name="Alexandre G."/>
            <person name="Sukharnikov L.O."/>
            <person name="Wuichet K."/>
            <person name="Hurst G.B."/>
            <person name="McDonald W.H."/>
            <person name="Robertson J.S."/>
            <person name="Barbe V."/>
            <person name="Calteau A."/>
            <person name="Rouy Z."/>
            <person name="Mangenot S."/>
            <person name="Prigent-Combaret C."/>
            <person name="Normand P."/>
            <person name="Boyer M."/>
            <person name="Siguier P."/>
            <person name="Dessaux Y."/>
            <person name="Elmerich C."/>
            <person name="Condemine G."/>
            <person name="Krishnen G."/>
            <person name="Kennedy I."/>
            <person name="Paterson A.H."/>
            <person name="Gonzalez V."/>
            <person name="Mavingui P."/>
            <person name="Zhulin I.B."/>
        </authorList>
    </citation>
    <scope>NUCLEOTIDE SEQUENCE [LARGE SCALE GENOMIC DNA]</scope>
    <source>
        <strain evidence="4">4B</strain>
    </source>
</reference>
<geneLocation type="plasmid" evidence="3 4">
    <name>AZO_p6</name>
</geneLocation>
<dbReference type="RefSeq" id="WP_014189932.1">
    <property type="nucleotide sequence ID" value="NC_016588.1"/>
</dbReference>
<dbReference type="AlphaFoldDB" id="G7ZIN1"/>
<gene>
    <name evidence="3" type="ordered locus">AZOLI_p60087</name>
</gene>
<dbReference type="Gene3D" id="3.40.50.720">
    <property type="entry name" value="NAD(P)-binding Rossmann-like Domain"/>
    <property type="match status" value="2"/>
</dbReference>
<dbReference type="EMBL" id="FQ311874">
    <property type="protein sequence ID" value="CBS91506.1"/>
    <property type="molecule type" value="Genomic_DNA"/>
</dbReference>
<dbReference type="OrthoDB" id="9803111at2"/>
<dbReference type="PANTHER" id="PTHR43318:SF1">
    <property type="entry name" value="POLYSACCHARIDE BIOSYNTHESIS PROTEIN EPSC-RELATED"/>
    <property type="match status" value="1"/>
</dbReference>
<dbReference type="HOGENOM" id="CLU_684523_0_0_5"/>
<keyword evidence="3" id="KW-0614">Plasmid</keyword>
<comment type="similarity">
    <text evidence="1">Belongs to the polysaccharide synthase family.</text>
</comment>
<dbReference type="KEGG" id="ali:AZOLI_p60087"/>
<evidence type="ECO:0000313" key="4">
    <source>
        <dbReference type="Proteomes" id="UP000005667"/>
    </source>
</evidence>
<dbReference type="InterPro" id="IPR051203">
    <property type="entry name" value="Polysaccharide_Synthase-Rel"/>
</dbReference>
<evidence type="ECO:0000256" key="1">
    <source>
        <dbReference type="ARBA" id="ARBA00007430"/>
    </source>
</evidence>
<dbReference type="Pfam" id="PF02719">
    <property type="entry name" value="Polysacc_synt_2"/>
    <property type="match status" value="1"/>
</dbReference>
<dbReference type="PANTHER" id="PTHR43318">
    <property type="entry name" value="UDP-N-ACETYLGLUCOSAMINE 4,6-DEHYDRATASE"/>
    <property type="match status" value="1"/>
</dbReference>
<dbReference type="Proteomes" id="UP000005667">
    <property type="component" value="Plasmid AZO_p6"/>
</dbReference>
<name>G7ZIN1_AZOL4</name>
<dbReference type="InterPro" id="IPR003869">
    <property type="entry name" value="Polysac_CapD-like"/>
</dbReference>